<dbReference type="Proteomes" id="UP000026960">
    <property type="component" value="Chromosome 1"/>
</dbReference>
<dbReference type="PaxDb" id="65489-OBART01G08210.1"/>
<reference evidence="2" key="2">
    <citation type="submission" date="2015-03" db="UniProtKB">
        <authorList>
            <consortium name="EnsemblPlants"/>
        </authorList>
    </citation>
    <scope>IDENTIFICATION</scope>
</reference>
<protein>
    <submittedName>
        <fullName evidence="2">Uncharacterized protein</fullName>
    </submittedName>
</protein>
<feature type="region of interest" description="Disordered" evidence="1">
    <location>
        <begin position="63"/>
        <end position="83"/>
    </location>
</feature>
<organism evidence="2">
    <name type="scientific">Oryza barthii</name>
    <dbReference type="NCBI Taxonomy" id="65489"/>
    <lineage>
        <taxon>Eukaryota</taxon>
        <taxon>Viridiplantae</taxon>
        <taxon>Streptophyta</taxon>
        <taxon>Embryophyta</taxon>
        <taxon>Tracheophyta</taxon>
        <taxon>Spermatophyta</taxon>
        <taxon>Magnoliopsida</taxon>
        <taxon>Liliopsida</taxon>
        <taxon>Poales</taxon>
        <taxon>Poaceae</taxon>
        <taxon>BOP clade</taxon>
        <taxon>Oryzoideae</taxon>
        <taxon>Oryzeae</taxon>
        <taxon>Oryzinae</taxon>
        <taxon>Oryza</taxon>
    </lineage>
</organism>
<proteinExistence type="predicted"/>
<keyword evidence="3" id="KW-1185">Reference proteome</keyword>
<name>A0A0D3ELD8_9ORYZ</name>
<dbReference type="HOGENOM" id="CLU_105599_0_0_1"/>
<feature type="region of interest" description="Disordered" evidence="1">
    <location>
        <begin position="168"/>
        <end position="194"/>
    </location>
</feature>
<sequence>MSSEDLALDRVQAGRHGWKAAASEASGCSHLSLPHLYLLSSPHTPPFLSNSLPVDRVAAAGGRGAKVARGDGGSGGPPPPKSARIRWRWRVGGRVAVDPAWRGRSQKRRGWGARWWASGAMAVPCADPTVAAVPHPEAGGGRSIAEVVARGVWRWREEAAAAAIPRVDPAADGSSHPVHESKSKGDAARAGVGEGARRRPRFEYLITRILQNLFECLFENYLPFPWSKC</sequence>
<dbReference type="Gramene" id="OBART01G08210.1">
    <property type="protein sequence ID" value="OBART01G08210.1"/>
    <property type="gene ID" value="OBART01G08210"/>
</dbReference>
<dbReference type="AlphaFoldDB" id="A0A0D3ELD8"/>
<evidence type="ECO:0000256" key="1">
    <source>
        <dbReference type="SAM" id="MobiDB-lite"/>
    </source>
</evidence>
<feature type="compositionally biased region" description="Basic and acidic residues" evidence="1">
    <location>
        <begin position="177"/>
        <end position="187"/>
    </location>
</feature>
<reference evidence="2" key="1">
    <citation type="journal article" date="2009" name="Rice">
        <title>De Novo Next Generation Sequencing of Plant Genomes.</title>
        <authorList>
            <person name="Rounsley S."/>
            <person name="Marri P.R."/>
            <person name="Yu Y."/>
            <person name="He R."/>
            <person name="Sisneros N."/>
            <person name="Goicoechea J.L."/>
            <person name="Lee S.J."/>
            <person name="Angelova A."/>
            <person name="Kudrna D."/>
            <person name="Luo M."/>
            <person name="Affourtit J."/>
            <person name="Desany B."/>
            <person name="Knight J."/>
            <person name="Niazi F."/>
            <person name="Egholm M."/>
            <person name="Wing R.A."/>
        </authorList>
    </citation>
    <scope>NUCLEOTIDE SEQUENCE [LARGE SCALE GENOMIC DNA]</scope>
    <source>
        <strain evidence="2">cv. IRGC 105608</strain>
    </source>
</reference>
<accession>A0A0D3ELD8</accession>
<dbReference type="EnsemblPlants" id="OBART01G08210.1">
    <property type="protein sequence ID" value="OBART01G08210.1"/>
    <property type="gene ID" value="OBART01G08210"/>
</dbReference>
<evidence type="ECO:0000313" key="2">
    <source>
        <dbReference type="EnsemblPlants" id="OBART01G08210.1"/>
    </source>
</evidence>
<evidence type="ECO:0000313" key="3">
    <source>
        <dbReference type="Proteomes" id="UP000026960"/>
    </source>
</evidence>